<dbReference type="GO" id="GO:0051536">
    <property type="term" value="F:iron-sulfur cluster binding"/>
    <property type="evidence" value="ECO:0007669"/>
    <property type="project" value="UniProtKB-KW"/>
</dbReference>
<sequence>VKVIVDRSRCTGHGRCYVLSPEVFEPDDDGYCTTNLAEVPADLLGQAERGAANCPEEAITVGAGTDSNG</sequence>
<dbReference type="PANTHER" id="PTHR36923:SF3">
    <property type="entry name" value="FERREDOXIN"/>
    <property type="match status" value="1"/>
</dbReference>
<evidence type="ECO:0000256" key="3">
    <source>
        <dbReference type="ARBA" id="ARBA00022982"/>
    </source>
</evidence>
<feature type="non-terminal residue" evidence="7">
    <location>
        <position position="1"/>
    </location>
</feature>
<dbReference type="GO" id="GO:0046872">
    <property type="term" value="F:metal ion binding"/>
    <property type="evidence" value="ECO:0007669"/>
    <property type="project" value="UniProtKB-KW"/>
</dbReference>
<name>A0A381P4W3_9ZZZZ</name>
<dbReference type="AlphaFoldDB" id="A0A381P4W3"/>
<evidence type="ECO:0000256" key="1">
    <source>
        <dbReference type="ARBA" id="ARBA00022448"/>
    </source>
</evidence>
<protein>
    <recommendedName>
        <fullName evidence="6">4Fe-4S ferredoxin-type domain-containing protein</fullName>
    </recommendedName>
</protein>
<evidence type="ECO:0000313" key="7">
    <source>
        <dbReference type="EMBL" id="SUZ61910.1"/>
    </source>
</evidence>
<accession>A0A381P4W3</accession>
<dbReference type="InterPro" id="IPR051269">
    <property type="entry name" value="Fe-S_cluster_ET"/>
</dbReference>
<reference evidence="7" key="1">
    <citation type="submission" date="2018-05" db="EMBL/GenBank/DDBJ databases">
        <authorList>
            <person name="Lanie J.A."/>
            <person name="Ng W.-L."/>
            <person name="Kazmierczak K.M."/>
            <person name="Andrzejewski T.M."/>
            <person name="Davidsen T.M."/>
            <person name="Wayne K.J."/>
            <person name="Tettelin H."/>
            <person name="Glass J.I."/>
            <person name="Rusch D."/>
            <person name="Podicherti R."/>
            <person name="Tsui H.-C.T."/>
            <person name="Winkler M.E."/>
        </authorList>
    </citation>
    <scope>NUCLEOTIDE SEQUENCE</scope>
</reference>
<evidence type="ECO:0000256" key="5">
    <source>
        <dbReference type="ARBA" id="ARBA00023014"/>
    </source>
</evidence>
<keyword evidence="1" id="KW-0813">Transport</keyword>
<organism evidence="7">
    <name type="scientific">marine metagenome</name>
    <dbReference type="NCBI Taxonomy" id="408172"/>
    <lineage>
        <taxon>unclassified sequences</taxon>
        <taxon>metagenomes</taxon>
        <taxon>ecological metagenomes</taxon>
    </lineage>
</organism>
<gene>
    <name evidence="7" type="ORF">METZ01_LOCUS14764</name>
</gene>
<keyword evidence="3" id="KW-0249">Electron transport</keyword>
<keyword evidence="4" id="KW-0408">Iron</keyword>
<keyword evidence="2" id="KW-0479">Metal-binding</keyword>
<dbReference type="EMBL" id="UINC01000835">
    <property type="protein sequence ID" value="SUZ61910.1"/>
    <property type="molecule type" value="Genomic_DNA"/>
</dbReference>
<dbReference type="Pfam" id="PF13459">
    <property type="entry name" value="Fer4_15"/>
    <property type="match status" value="1"/>
</dbReference>
<evidence type="ECO:0000256" key="2">
    <source>
        <dbReference type="ARBA" id="ARBA00022723"/>
    </source>
</evidence>
<dbReference type="Gene3D" id="3.30.70.20">
    <property type="match status" value="1"/>
</dbReference>
<evidence type="ECO:0000259" key="6">
    <source>
        <dbReference type="PROSITE" id="PS51379"/>
    </source>
</evidence>
<dbReference type="PANTHER" id="PTHR36923">
    <property type="entry name" value="FERREDOXIN"/>
    <property type="match status" value="1"/>
</dbReference>
<dbReference type="InterPro" id="IPR017896">
    <property type="entry name" value="4Fe4S_Fe-S-bd"/>
</dbReference>
<keyword evidence="5" id="KW-0411">Iron-sulfur</keyword>
<feature type="domain" description="4Fe-4S ferredoxin-type" evidence="6">
    <location>
        <begin position="1"/>
        <end position="29"/>
    </location>
</feature>
<evidence type="ECO:0000256" key="4">
    <source>
        <dbReference type="ARBA" id="ARBA00023004"/>
    </source>
</evidence>
<dbReference type="PROSITE" id="PS51379">
    <property type="entry name" value="4FE4S_FER_2"/>
    <property type="match status" value="1"/>
</dbReference>
<dbReference type="SUPFAM" id="SSF54862">
    <property type="entry name" value="4Fe-4S ferredoxins"/>
    <property type="match status" value="1"/>
</dbReference>
<proteinExistence type="predicted"/>